<name>A0ACD6A8F9_AVESA</name>
<protein>
    <submittedName>
        <fullName evidence="1">Uncharacterized protein</fullName>
    </submittedName>
</protein>
<proteinExistence type="predicted"/>
<reference evidence="1" key="2">
    <citation type="submission" date="2025-09" db="UniProtKB">
        <authorList>
            <consortium name="EnsemblPlants"/>
        </authorList>
    </citation>
    <scope>IDENTIFICATION</scope>
</reference>
<dbReference type="Proteomes" id="UP001732700">
    <property type="component" value="Chromosome 7C"/>
</dbReference>
<keyword evidence="2" id="KW-1185">Reference proteome</keyword>
<dbReference type="EnsemblPlants" id="AVESA.00010b.r2.7CG0705930.1">
    <property type="protein sequence ID" value="AVESA.00010b.r2.7CG0705930.1.CDS"/>
    <property type="gene ID" value="AVESA.00010b.r2.7CG0705930"/>
</dbReference>
<organism evidence="1 2">
    <name type="scientific">Avena sativa</name>
    <name type="common">Oat</name>
    <dbReference type="NCBI Taxonomy" id="4498"/>
    <lineage>
        <taxon>Eukaryota</taxon>
        <taxon>Viridiplantae</taxon>
        <taxon>Streptophyta</taxon>
        <taxon>Embryophyta</taxon>
        <taxon>Tracheophyta</taxon>
        <taxon>Spermatophyta</taxon>
        <taxon>Magnoliopsida</taxon>
        <taxon>Liliopsida</taxon>
        <taxon>Poales</taxon>
        <taxon>Poaceae</taxon>
        <taxon>BOP clade</taxon>
        <taxon>Pooideae</taxon>
        <taxon>Poodae</taxon>
        <taxon>Poeae</taxon>
        <taxon>Poeae Chloroplast Group 1 (Aveneae type)</taxon>
        <taxon>Aveninae</taxon>
        <taxon>Avena</taxon>
    </lineage>
</organism>
<evidence type="ECO:0000313" key="2">
    <source>
        <dbReference type="Proteomes" id="UP001732700"/>
    </source>
</evidence>
<evidence type="ECO:0000313" key="1">
    <source>
        <dbReference type="EnsemblPlants" id="AVESA.00010b.r2.7CG0705930.1.CDS"/>
    </source>
</evidence>
<accession>A0ACD6A8F9</accession>
<sequence length="526" mass="58852">MSSTLSLPPPKYQGQAGDCRDDKRRRLHQGHSGESGSRIPVEDLENMFSSLAIDSILSKGNSGDCCENRKRKSCQEPDGDLANRLPGDVLENMLSSLAMQDAAVTCSVSGQLGKQGSVLVFSDHNVFSEVNSGDSDSFRSEEFIDRVNNRLLRHEGTGVEVFEVHFDLNSGHAAHLDKWVQFAAMSDAQSVRLHLCKRGISCSGHSVTASRYSFPLHCFGDGQESSLRKLSLTNCIFRPSMHSSSFSSLASLYLMCVTIADSEIQNIFSCFPVLRFLRLERCNGLVNIRISSETLLHLDICEGKKLKSIEIHSASLVFFEYDGHKVDIKYASTPNMRKIVTKFSNRNSSLSKHLNNMKMIEKVTLTFLSPRKEPNFIYAKRFTRLKFVNLYILPSWNNVLAVAHLLQATPYVRRFRLEMKAYSGDQHDLDDGQVSWPEGISLPKLRVVLVGGFAAQPPLIELLACLVRAAPGLKFLTVSPRYHLLNRTCVWVREKDGEKAARDHARDVARETVGLTLPPSVRFVLK</sequence>
<reference evidence="1" key="1">
    <citation type="submission" date="2021-05" db="EMBL/GenBank/DDBJ databases">
        <authorList>
            <person name="Scholz U."/>
            <person name="Mascher M."/>
            <person name="Fiebig A."/>
        </authorList>
    </citation>
    <scope>NUCLEOTIDE SEQUENCE [LARGE SCALE GENOMIC DNA]</scope>
</reference>